<comment type="caution">
    <text evidence="1">The sequence shown here is derived from an EMBL/GenBank/DDBJ whole genome shotgun (WGS) entry which is preliminary data.</text>
</comment>
<keyword evidence="2" id="KW-1185">Reference proteome</keyword>
<reference evidence="1" key="1">
    <citation type="submission" date="2022-08" db="EMBL/GenBank/DDBJ databases">
        <title>Genome sequencing of akame (Lates japonicus).</title>
        <authorList>
            <person name="Hashiguchi Y."/>
            <person name="Takahashi H."/>
        </authorList>
    </citation>
    <scope>NUCLEOTIDE SEQUENCE</scope>
    <source>
        <strain evidence="1">Kochi</strain>
    </source>
</reference>
<dbReference type="Proteomes" id="UP001279410">
    <property type="component" value="Unassembled WGS sequence"/>
</dbReference>
<name>A0AAD3RL72_LATJO</name>
<proteinExistence type="predicted"/>
<protein>
    <submittedName>
        <fullName evidence="1">Voltage-dependent calcium channel subunit alpha-2/delta-3 isoform X3</fullName>
    </submittedName>
</protein>
<dbReference type="EMBL" id="BRZM01002301">
    <property type="protein sequence ID" value="GLD74534.1"/>
    <property type="molecule type" value="Genomic_DNA"/>
</dbReference>
<evidence type="ECO:0000313" key="2">
    <source>
        <dbReference type="Proteomes" id="UP001279410"/>
    </source>
</evidence>
<accession>A0AAD3RL72</accession>
<dbReference type="AlphaFoldDB" id="A0AAD3RL72"/>
<organism evidence="1 2">
    <name type="scientific">Lates japonicus</name>
    <name type="common">Japanese lates</name>
    <dbReference type="NCBI Taxonomy" id="270547"/>
    <lineage>
        <taxon>Eukaryota</taxon>
        <taxon>Metazoa</taxon>
        <taxon>Chordata</taxon>
        <taxon>Craniata</taxon>
        <taxon>Vertebrata</taxon>
        <taxon>Euteleostomi</taxon>
        <taxon>Actinopterygii</taxon>
        <taxon>Neopterygii</taxon>
        <taxon>Teleostei</taxon>
        <taxon>Neoteleostei</taxon>
        <taxon>Acanthomorphata</taxon>
        <taxon>Carangaria</taxon>
        <taxon>Carangaria incertae sedis</taxon>
        <taxon>Centropomidae</taxon>
        <taxon>Lates</taxon>
    </lineage>
</organism>
<evidence type="ECO:0000313" key="1">
    <source>
        <dbReference type="EMBL" id="GLD74534.1"/>
    </source>
</evidence>
<gene>
    <name evidence="1" type="ORF">AKAME5_002586500</name>
</gene>
<sequence>MLVRAHLYITAGNSSAIAHTCYFTQISTLADVQENVMEYLHVLSRPKVIDREHDTVWTEAYIDSTRVQFIRHSRIAGGSGGRLFDQKKKPRINGQPLRFGWE</sequence>